<dbReference type="RefSeq" id="WP_069642103.1">
    <property type="nucleotide sequence ID" value="NZ_MIJE01000001.1"/>
</dbReference>
<evidence type="ECO:0000256" key="2">
    <source>
        <dbReference type="ARBA" id="ARBA00022795"/>
    </source>
</evidence>
<proteinExistence type="inferred from homology"/>
<evidence type="ECO:0000313" key="4">
    <source>
        <dbReference type="EMBL" id="OEF98611.1"/>
    </source>
</evidence>
<evidence type="ECO:0000256" key="3">
    <source>
        <dbReference type="SAM" id="MobiDB-lite"/>
    </source>
</evidence>
<feature type="compositionally biased region" description="Acidic residues" evidence="3">
    <location>
        <begin position="151"/>
        <end position="168"/>
    </location>
</feature>
<dbReference type="Proteomes" id="UP000094296">
    <property type="component" value="Unassembled WGS sequence"/>
</dbReference>
<dbReference type="EMBL" id="MIJE01000001">
    <property type="protein sequence ID" value="OEF98611.1"/>
    <property type="molecule type" value="Genomic_DNA"/>
</dbReference>
<evidence type="ECO:0000256" key="1">
    <source>
        <dbReference type="ARBA" id="ARBA00010577"/>
    </source>
</evidence>
<dbReference type="GO" id="GO:0044781">
    <property type="term" value="P:bacterial-type flagellum organization"/>
    <property type="evidence" value="ECO:0007669"/>
    <property type="project" value="UniProtKB-KW"/>
</dbReference>
<comment type="caution">
    <text evidence="4">The sequence shown here is derived from an EMBL/GenBank/DDBJ whole genome shotgun (WGS) entry which is preliminary data.</text>
</comment>
<keyword evidence="2" id="KW-1005">Bacterial flagellum biogenesis</keyword>
<accession>A0A1E5G611</accession>
<dbReference type="InterPro" id="IPR005648">
    <property type="entry name" value="FlgD"/>
</dbReference>
<reference evidence="4 5" key="1">
    <citation type="submission" date="2016-09" db="EMBL/GenBank/DDBJ databases">
        <title>Draft genome sequence for the type strain of Desulfuribacillus alkaliarsenatis AHT28, an obligately anaerobic, sulfidogenic bacterium isolated from Russian soda lake sediments.</title>
        <authorList>
            <person name="Abin C.A."/>
            <person name="Hollibaugh J.T."/>
        </authorList>
    </citation>
    <scope>NUCLEOTIDE SEQUENCE [LARGE SCALE GENOMIC DNA]</scope>
    <source>
        <strain evidence="4 5">AHT28</strain>
    </source>
</reference>
<dbReference type="AlphaFoldDB" id="A0A1E5G611"/>
<feature type="region of interest" description="Disordered" evidence="3">
    <location>
        <begin position="134"/>
        <end position="183"/>
    </location>
</feature>
<evidence type="ECO:0008006" key="6">
    <source>
        <dbReference type="Google" id="ProtNLM"/>
    </source>
</evidence>
<feature type="compositionally biased region" description="Basic and acidic residues" evidence="3">
    <location>
        <begin position="134"/>
        <end position="146"/>
    </location>
</feature>
<dbReference type="STRING" id="766136.BHF68_02805"/>
<evidence type="ECO:0000313" key="5">
    <source>
        <dbReference type="Proteomes" id="UP000094296"/>
    </source>
</evidence>
<sequence length="183" mass="20619">MGNTINIDRQSFSNTQQREIRQELGKDDFLKILVTQLQHQDPMQPLEDREFIAQMAQFSSLEQMTKIAELQKQSNSMQQFQAFQLVGKGLEGISDNQVINGVVSEVRMKNGIAVLRVNGRDISLEDIVRVYEVKPDSPVEEPKETEQPEVPGEEADNNIPDNTEETAEGVEAGTDDNNKTDEL</sequence>
<dbReference type="Pfam" id="PF03963">
    <property type="entry name" value="FlgD"/>
    <property type="match status" value="1"/>
</dbReference>
<comment type="similarity">
    <text evidence="1">Belongs to the FlgD family.</text>
</comment>
<keyword evidence="5" id="KW-1185">Reference proteome</keyword>
<organism evidence="4 5">
    <name type="scientific">Desulfuribacillus alkaliarsenatis</name>
    <dbReference type="NCBI Taxonomy" id="766136"/>
    <lineage>
        <taxon>Bacteria</taxon>
        <taxon>Bacillati</taxon>
        <taxon>Bacillota</taxon>
        <taxon>Desulfuribacillia</taxon>
        <taxon>Desulfuribacillales</taxon>
        <taxon>Desulfuribacillaceae</taxon>
        <taxon>Desulfuribacillus</taxon>
    </lineage>
</organism>
<gene>
    <name evidence="4" type="ORF">BHF68_02805</name>
</gene>
<name>A0A1E5G611_9FIRM</name>
<dbReference type="OrthoDB" id="280334at2"/>
<protein>
    <recommendedName>
        <fullName evidence="6">Flagellar hook capping protein</fullName>
    </recommendedName>
</protein>